<reference evidence="2 3" key="1">
    <citation type="submission" date="2015-06" db="EMBL/GenBank/DDBJ databases">
        <title>Draft genome of the ant-associated black yeast Phialophora attae CBS 131958.</title>
        <authorList>
            <person name="Moreno L.F."/>
            <person name="Stielow B.J."/>
            <person name="de Hoog S."/>
            <person name="Vicente V.A."/>
            <person name="Weiss V.A."/>
            <person name="de Vries M."/>
            <person name="Cruz L.M."/>
            <person name="Souza E.M."/>
        </authorList>
    </citation>
    <scope>NUCLEOTIDE SEQUENCE [LARGE SCALE GENOMIC DNA]</scope>
    <source>
        <strain evidence="2 3">CBS 131958</strain>
    </source>
</reference>
<dbReference type="EMBL" id="LFJN01000003">
    <property type="protein sequence ID" value="KPI44330.1"/>
    <property type="molecule type" value="Genomic_DNA"/>
</dbReference>
<gene>
    <name evidence="2" type="ORF">AB675_8430</name>
</gene>
<evidence type="ECO:0000313" key="3">
    <source>
        <dbReference type="Proteomes" id="UP000038010"/>
    </source>
</evidence>
<sequence length="1343" mass="149302">MISKRLTAIIRPASAGINTRGLPTINVSGTEIPVESYFRVLDLAGSGRGIDDIAADIIRGLNIEERASHTNYNALVQQILLNHELAHSKHSPVSADSSRTSMAVSRPKTRSSTMLKRVTTHASTSDPGLQSPTSPEKEETLLVAGALKLMTQRDAIGKSMPESIAKRRATAAIELQLRSSLQRHQAIDDAQMKQILWIRAKAASGCSKCIPCHFSEYFLRDLSSEHINSVLDGEFDATDLPSHGIQQVPLGRNMYREVADGVYHKTVSLHRKNVSSSRIRFFLQEKWNIRVTDSHIYAIVDHYHDSLPRNEVGQPDVPTHSDPAPHPGNRLTELPTEAVTPRLGRPRTSFSRPPPTYSPRPTWRGVELRHQREVVPSDGHMPPFYLASSAPQPPSYESPPPMYSDAVPHRPSNLSTVTSSDGYGAMIIDEPISPLALESFTRSQAPSPPARRESQVLPSTLTLPTTADDFSAAITLSDLSQGERNAIARVADELTFANFRLHFDRSTGDYRPALYSFAAHHSTGAAAASLDTEFDVKFSSHTACYRVSGGIARAILNEYPWRFRALTSAEAHAADAEITRFTNVLPATPLADLRLPTPHPALLALKELDPVLRGMTIQTISTMADEMNLPSCQSPTSDAALHREQEASFVFSALQAMLSKDHVTRAILGAKLTTDNDNDRCLTLRDALCTIEHRHILDAVDRRLEEWATMIRWELAAMLGIDLANVLPPYTLANFFTELAAGTFVQDQAFTVDEDELEEFLASLPEELEIFTEESSVPPFISAGAAPALDELQTRSWIPNRTRRYPERHDVTNVLCHNIAVEILQTPQDDHELATAIRAIVNMPVRQDIAANEWTLQRLFIQMSHQREVLVRDLPMIIEASRHPTSALRVDTDIPTPTAANDDSHSEASTPTWAHIDLPSPLPTECTAVDDPVEQVKAITIQYPFMGPQVLSHFPADTVWTPALLDALPALLLFANNDLIAQLRTVIEMLEEKIMELGILSRRSVQDRAVSPARHMRLKRKITRAVDKLRKMAVVLRDVLSFVLASMRERFFARHEQRGSNPEATIALVEESTSDDQQAFADGHLWTLRRHEREGLQMFIDDAILMLRIVGVGRRSTLGPLGLLRSDSEDQMTRCLLYAAHAPSITRDSDQMAWAWEVVMVGAEADDRCRVGEPARRARPVWLLQLWGVQRAVAGRYNMTWTDDGDRYGPLAEPERLLVDGDSDSDNGSAIDDDDSDDLEEGEIRELDLESDDANTGPPCPLCGDNWLGCEHFDVDRVGDIPYLSDDDEEDDEEGVRLVAHEDDSDRGQGLRIRGAASRVHANPRDALQWTDEDEVMRDVHAP</sequence>
<organism evidence="2 3">
    <name type="scientific">Cyphellophora attinorum</name>
    <dbReference type="NCBI Taxonomy" id="1664694"/>
    <lineage>
        <taxon>Eukaryota</taxon>
        <taxon>Fungi</taxon>
        <taxon>Dikarya</taxon>
        <taxon>Ascomycota</taxon>
        <taxon>Pezizomycotina</taxon>
        <taxon>Eurotiomycetes</taxon>
        <taxon>Chaetothyriomycetidae</taxon>
        <taxon>Chaetothyriales</taxon>
        <taxon>Cyphellophoraceae</taxon>
        <taxon>Cyphellophora</taxon>
    </lineage>
</organism>
<feature type="region of interest" description="Disordered" evidence="1">
    <location>
        <begin position="1217"/>
        <end position="1239"/>
    </location>
</feature>
<feature type="compositionally biased region" description="Acidic residues" evidence="1">
    <location>
        <begin position="1221"/>
        <end position="1239"/>
    </location>
</feature>
<name>A0A0N1P0Z4_9EURO</name>
<accession>A0A0N1P0Z4</accession>
<proteinExistence type="predicted"/>
<feature type="compositionally biased region" description="Polar residues" evidence="1">
    <location>
        <begin position="110"/>
        <end position="134"/>
    </location>
</feature>
<evidence type="ECO:0000313" key="2">
    <source>
        <dbReference type="EMBL" id="KPI44330.1"/>
    </source>
</evidence>
<feature type="region of interest" description="Disordered" evidence="1">
    <location>
        <begin position="90"/>
        <end position="137"/>
    </location>
</feature>
<dbReference type="VEuPathDB" id="FungiDB:AB675_8430"/>
<feature type="compositionally biased region" description="Polar residues" evidence="1">
    <location>
        <begin position="94"/>
        <end position="103"/>
    </location>
</feature>
<feature type="region of interest" description="Disordered" evidence="1">
    <location>
        <begin position="889"/>
        <end position="910"/>
    </location>
</feature>
<dbReference type="OrthoDB" id="10676201at2759"/>
<protein>
    <submittedName>
        <fullName evidence="2">Uncharacterized protein</fullName>
    </submittedName>
</protein>
<keyword evidence="3" id="KW-1185">Reference proteome</keyword>
<evidence type="ECO:0000256" key="1">
    <source>
        <dbReference type="SAM" id="MobiDB-lite"/>
    </source>
</evidence>
<dbReference type="RefSeq" id="XP_018004293.1">
    <property type="nucleotide sequence ID" value="XM_018148876.1"/>
</dbReference>
<dbReference type="GeneID" id="28740756"/>
<dbReference type="STRING" id="1664694.A0A0N1P0Z4"/>
<feature type="region of interest" description="Disordered" evidence="1">
    <location>
        <begin position="309"/>
        <end position="362"/>
    </location>
</feature>
<dbReference type="Proteomes" id="UP000038010">
    <property type="component" value="Unassembled WGS sequence"/>
</dbReference>
<comment type="caution">
    <text evidence="2">The sequence shown here is derived from an EMBL/GenBank/DDBJ whole genome shotgun (WGS) entry which is preliminary data.</text>
</comment>